<dbReference type="Pfam" id="PF13193">
    <property type="entry name" value="AMP-binding_C"/>
    <property type="match status" value="1"/>
</dbReference>
<name>A0A453MTS3_AEGTS</name>
<evidence type="ECO:0000256" key="2">
    <source>
        <dbReference type="ARBA" id="ARBA00006432"/>
    </source>
</evidence>
<evidence type="ECO:0000256" key="3">
    <source>
        <dbReference type="ARBA" id="ARBA00012959"/>
    </source>
</evidence>
<keyword evidence="5" id="KW-0460">Magnesium</keyword>
<protein>
    <recommendedName>
        <fullName evidence="3">4-coumarate--CoA ligase</fullName>
        <ecNumber evidence="3">6.2.1.12</ecNumber>
    </recommendedName>
</protein>
<reference evidence="12" key="1">
    <citation type="journal article" date="2014" name="Science">
        <title>Ancient hybridizations among the ancestral genomes of bread wheat.</title>
        <authorList>
            <consortium name="International Wheat Genome Sequencing Consortium,"/>
            <person name="Marcussen T."/>
            <person name="Sandve S.R."/>
            <person name="Heier L."/>
            <person name="Spannagl M."/>
            <person name="Pfeifer M."/>
            <person name="Jakobsen K.S."/>
            <person name="Wulff B.B."/>
            <person name="Steuernagel B."/>
            <person name="Mayer K.F."/>
            <person name="Olsen O.A."/>
        </authorList>
    </citation>
    <scope>NUCLEOTIDE SEQUENCE [LARGE SCALE GENOMIC DNA]</scope>
    <source>
        <strain evidence="12">cv. AL8/78</strain>
    </source>
</reference>
<accession>A0A453MTS3</accession>
<dbReference type="GO" id="GO:0106290">
    <property type="term" value="F:trans-cinnamate-CoA ligase activity"/>
    <property type="evidence" value="ECO:0007669"/>
    <property type="project" value="UniProtKB-ARBA"/>
</dbReference>
<dbReference type="RefSeq" id="XP_020179406.1">
    <property type="nucleotide sequence ID" value="XM_020323817.1"/>
</dbReference>
<dbReference type="STRING" id="200361.A0A453MTS3"/>
<comment type="catalytic activity">
    <reaction evidence="8">
        <text>(E)-4-coumarate + ATP + CoA = (E)-4-coumaroyl-CoA + AMP + diphosphate</text>
        <dbReference type="Rhea" id="RHEA:19641"/>
        <dbReference type="ChEBI" id="CHEBI:12876"/>
        <dbReference type="ChEBI" id="CHEBI:30616"/>
        <dbReference type="ChEBI" id="CHEBI:33019"/>
        <dbReference type="ChEBI" id="CHEBI:57287"/>
        <dbReference type="ChEBI" id="CHEBI:85008"/>
        <dbReference type="ChEBI" id="CHEBI:456215"/>
        <dbReference type="EC" id="6.2.1.12"/>
    </reaction>
    <physiologicalReaction direction="left-to-right" evidence="8">
        <dbReference type="Rhea" id="RHEA:19642"/>
    </physiologicalReaction>
</comment>
<feature type="domain" description="AMP-dependent synthetase/ligase" evidence="9">
    <location>
        <begin position="21"/>
        <end position="408"/>
    </location>
</feature>
<dbReference type="InterPro" id="IPR000873">
    <property type="entry name" value="AMP-dep_synth/lig_dom"/>
</dbReference>
<dbReference type="OrthoDB" id="611063at2759"/>
<dbReference type="PROSITE" id="PS00455">
    <property type="entry name" value="AMP_BINDING"/>
    <property type="match status" value="1"/>
</dbReference>
<dbReference type="EnsemblPlants" id="AET6Gv20070700.1">
    <property type="protein sequence ID" value="AET6Gv20070700.1"/>
    <property type="gene ID" value="AET6Gv20070700"/>
</dbReference>
<evidence type="ECO:0000256" key="4">
    <source>
        <dbReference type="ARBA" id="ARBA00022598"/>
    </source>
</evidence>
<dbReference type="PANTHER" id="PTHR43859:SF57">
    <property type="entry name" value="ACYL-ACTIVATING ENZYME 8-RELATED"/>
    <property type="match status" value="1"/>
</dbReference>
<dbReference type="Gramene" id="AET6Gv20070700.1">
    <property type="protein sequence ID" value="AET6Gv20070700.1"/>
    <property type="gene ID" value="AET6Gv20070700"/>
</dbReference>
<evidence type="ECO:0000256" key="6">
    <source>
        <dbReference type="ARBA" id="ARBA00034219"/>
    </source>
</evidence>
<dbReference type="CDD" id="cd12118">
    <property type="entry name" value="ttLC_FACS_AEE21_like"/>
    <property type="match status" value="1"/>
</dbReference>
<dbReference type="FunFam" id="3.30.300.30:FF:000008">
    <property type="entry name" value="2,3-dihydroxybenzoate-AMP ligase"/>
    <property type="match status" value="1"/>
</dbReference>
<dbReference type="KEGG" id="ats:109765025"/>
<reference evidence="12" key="2">
    <citation type="journal article" date="2017" name="Nat. Plants">
        <title>The Aegilops tauschii genome reveals multiple impacts of transposons.</title>
        <authorList>
            <person name="Zhao G."/>
            <person name="Zou C."/>
            <person name="Li K."/>
            <person name="Wang K."/>
            <person name="Li T."/>
            <person name="Gao L."/>
            <person name="Zhang X."/>
            <person name="Wang H."/>
            <person name="Yang Z."/>
            <person name="Liu X."/>
            <person name="Jiang W."/>
            <person name="Mao L."/>
            <person name="Kong X."/>
            <person name="Jiao Y."/>
            <person name="Jia J."/>
        </authorList>
    </citation>
    <scope>NUCLEOTIDE SEQUENCE [LARGE SCALE GENOMIC DNA]</scope>
    <source>
        <strain evidence="12">cv. AL8/78</strain>
    </source>
</reference>
<reference evidence="11" key="3">
    <citation type="journal article" date="2017" name="Nature">
        <title>Genome sequence of the progenitor of the wheat D genome Aegilops tauschii.</title>
        <authorList>
            <person name="Luo M.C."/>
            <person name="Gu Y.Q."/>
            <person name="Puiu D."/>
            <person name="Wang H."/>
            <person name="Twardziok S.O."/>
            <person name="Deal K.R."/>
            <person name="Huo N."/>
            <person name="Zhu T."/>
            <person name="Wang L."/>
            <person name="Wang Y."/>
            <person name="McGuire P.E."/>
            <person name="Liu S."/>
            <person name="Long H."/>
            <person name="Ramasamy R.K."/>
            <person name="Rodriguez J.C."/>
            <person name="Van S.L."/>
            <person name="Yuan L."/>
            <person name="Wang Z."/>
            <person name="Xia Z."/>
            <person name="Xiao L."/>
            <person name="Anderson O.D."/>
            <person name="Ouyang S."/>
            <person name="Liang Y."/>
            <person name="Zimin A.V."/>
            <person name="Pertea G."/>
            <person name="Qi P."/>
            <person name="Bennetzen J.L."/>
            <person name="Dai X."/>
            <person name="Dawson M.W."/>
            <person name="Muller H.G."/>
            <person name="Kugler K."/>
            <person name="Rivarola-Duarte L."/>
            <person name="Spannagl M."/>
            <person name="Mayer K.F.X."/>
            <person name="Lu F.H."/>
            <person name="Bevan M.W."/>
            <person name="Leroy P."/>
            <person name="Li P."/>
            <person name="You F.M."/>
            <person name="Sun Q."/>
            <person name="Liu Z."/>
            <person name="Lyons E."/>
            <person name="Wicker T."/>
            <person name="Salzberg S.L."/>
            <person name="Devos K.M."/>
            <person name="Dvorak J."/>
        </authorList>
    </citation>
    <scope>NUCLEOTIDE SEQUENCE [LARGE SCALE GENOMIC DNA]</scope>
    <source>
        <strain evidence="11">cv. AL8/78</strain>
    </source>
</reference>
<keyword evidence="12" id="KW-1185">Reference proteome</keyword>
<dbReference type="PANTHER" id="PTHR43859">
    <property type="entry name" value="ACYL-ACTIVATING ENZYME"/>
    <property type="match status" value="1"/>
</dbReference>
<dbReference type="NCBIfam" id="NF006020">
    <property type="entry name" value="PRK08162.1"/>
    <property type="match status" value="1"/>
</dbReference>
<dbReference type="AlphaFoldDB" id="A0A453MTS3"/>
<reference evidence="11" key="5">
    <citation type="journal article" date="2021" name="G3 (Bethesda)">
        <title>Aegilops tauschii genome assembly Aet v5.0 features greater sequence contiguity and improved annotation.</title>
        <authorList>
            <person name="Wang L."/>
            <person name="Zhu T."/>
            <person name="Rodriguez J.C."/>
            <person name="Deal K.R."/>
            <person name="Dubcovsky J."/>
            <person name="McGuire P.E."/>
            <person name="Lux T."/>
            <person name="Spannagl M."/>
            <person name="Mayer K.F.X."/>
            <person name="Baldrich P."/>
            <person name="Meyers B.C."/>
            <person name="Huo N."/>
            <person name="Gu Y.Q."/>
            <person name="Zhou H."/>
            <person name="Devos K.M."/>
            <person name="Bennetzen J.L."/>
            <person name="Unver T."/>
            <person name="Budak H."/>
            <person name="Gulick P.J."/>
            <person name="Galiba G."/>
            <person name="Kalapos B."/>
            <person name="Nelson D.R."/>
            <person name="Li P."/>
            <person name="You F.M."/>
            <person name="Luo M.C."/>
            <person name="Dvorak J."/>
        </authorList>
    </citation>
    <scope>NUCLEOTIDE SEQUENCE [LARGE SCALE GENOMIC DNA]</scope>
    <source>
        <strain evidence="11">cv. AL8/78</strain>
    </source>
</reference>
<comment type="catalytic activity">
    <reaction evidence="6">
        <text>(E)-4-coumarate + ATP + H(+) = (E)-4-coumaroyl-AMP + diphosphate</text>
        <dbReference type="Rhea" id="RHEA:72419"/>
        <dbReference type="ChEBI" id="CHEBI:12876"/>
        <dbReference type="ChEBI" id="CHEBI:15378"/>
        <dbReference type="ChEBI" id="CHEBI:30616"/>
        <dbReference type="ChEBI" id="CHEBI:33019"/>
        <dbReference type="ChEBI" id="CHEBI:192348"/>
    </reaction>
    <physiologicalReaction direction="left-to-right" evidence="6">
        <dbReference type="Rhea" id="RHEA:72420"/>
    </physiologicalReaction>
</comment>
<evidence type="ECO:0000256" key="5">
    <source>
        <dbReference type="ARBA" id="ARBA00022842"/>
    </source>
</evidence>
<comment type="cofactor">
    <cofactor evidence="1">
        <name>Mg(2+)</name>
        <dbReference type="ChEBI" id="CHEBI:18420"/>
    </cofactor>
</comment>
<evidence type="ECO:0000256" key="8">
    <source>
        <dbReference type="ARBA" id="ARBA00034252"/>
    </source>
</evidence>
<feature type="domain" description="AMP-binding enzyme C-terminal" evidence="10">
    <location>
        <begin position="459"/>
        <end position="534"/>
    </location>
</feature>
<dbReference type="SUPFAM" id="SSF56801">
    <property type="entry name" value="Acetyl-CoA synthetase-like"/>
    <property type="match status" value="1"/>
</dbReference>
<dbReference type="FunFam" id="3.40.50.12780:FF:000003">
    <property type="entry name" value="Long-chain-fatty-acid--CoA ligase FadD"/>
    <property type="match status" value="1"/>
</dbReference>
<organism evidence="11 12">
    <name type="scientific">Aegilops tauschii subsp. strangulata</name>
    <name type="common">Goatgrass</name>
    <dbReference type="NCBI Taxonomy" id="200361"/>
    <lineage>
        <taxon>Eukaryota</taxon>
        <taxon>Viridiplantae</taxon>
        <taxon>Streptophyta</taxon>
        <taxon>Embryophyta</taxon>
        <taxon>Tracheophyta</taxon>
        <taxon>Spermatophyta</taxon>
        <taxon>Magnoliopsida</taxon>
        <taxon>Liliopsida</taxon>
        <taxon>Poales</taxon>
        <taxon>Poaceae</taxon>
        <taxon>BOP clade</taxon>
        <taxon>Pooideae</taxon>
        <taxon>Triticodae</taxon>
        <taxon>Triticeae</taxon>
        <taxon>Triticinae</taxon>
        <taxon>Aegilops</taxon>
    </lineage>
</organism>
<evidence type="ECO:0000259" key="10">
    <source>
        <dbReference type="Pfam" id="PF13193"/>
    </source>
</evidence>
<dbReference type="Proteomes" id="UP000015105">
    <property type="component" value="Chromosome 6D"/>
</dbReference>
<dbReference type="OMA" id="YATIDRH"/>
<evidence type="ECO:0000259" key="9">
    <source>
        <dbReference type="Pfam" id="PF00501"/>
    </source>
</evidence>
<sequence>MEKLGMNPVNSCPLTPLGFLERAATAFRGCRSVVYHDVVWTWSQTFRRCLRLASALVSLGVSRGDVVSALLPNVPAMYEMHFGVPMSGAVLNTINTSLDARTVAVLLAHSGAKIVFADPAFLPLLADALHLLPPGGQPTPRVILVEDTYYEEESTTTHELAILTTYEMLLEKGDPEFAWVRPATEWDPMILNYTSGTTSAPKGVVNCHRGIFLITVNSLIDWAVPARPTFLWTLPMFHANGSSFPWGMAMVGGTNICLRRVDAAEVYATIARNGVTHLCASPMVLNVLANAPEGVRRLPAAGNVRVLTGGAQPPAAVLEQAEAVGFQVSHGYGLSETGGLVVSCVWKEEWNKLPAPERARLKARQGVRTPVMAEADILHNETGRSVPRDGSTMGEIVLRGSCVMLGYLNDDKATEAAIREDGWFHTGDIGVMHPDGYLEIRDRSKDVIVSGGDNISSMEVESALYGHPAVNEAAVLARPDESLGEAPCAFVSLKEGSTVTAGELIAWSRECMPHFMVPKTVVFRAELPKTSTGKMKKYVLRDLANEMGPTRGSTEM</sequence>
<dbReference type="Pfam" id="PF00501">
    <property type="entry name" value="AMP-binding"/>
    <property type="match status" value="1"/>
</dbReference>
<evidence type="ECO:0000256" key="7">
    <source>
        <dbReference type="ARBA" id="ARBA00034223"/>
    </source>
</evidence>
<dbReference type="GO" id="GO:0016207">
    <property type="term" value="F:4-coumarate-CoA ligase activity"/>
    <property type="evidence" value="ECO:0007669"/>
    <property type="project" value="UniProtKB-EC"/>
</dbReference>
<evidence type="ECO:0000313" key="12">
    <source>
        <dbReference type="Proteomes" id="UP000015105"/>
    </source>
</evidence>
<dbReference type="EC" id="6.2.1.12" evidence="3"/>
<dbReference type="Gene3D" id="3.40.50.12780">
    <property type="entry name" value="N-terminal domain of ligase-like"/>
    <property type="match status" value="1"/>
</dbReference>
<reference evidence="11" key="4">
    <citation type="submission" date="2019-03" db="UniProtKB">
        <authorList>
            <consortium name="EnsemblPlants"/>
        </authorList>
    </citation>
    <scope>IDENTIFICATION</scope>
</reference>
<comment type="catalytic activity">
    <reaction evidence="7">
        <text>(E)-4-coumaroyl-AMP + CoA = (E)-4-coumaroyl-CoA + AMP + H(+)</text>
        <dbReference type="Rhea" id="RHEA:72423"/>
        <dbReference type="ChEBI" id="CHEBI:15378"/>
        <dbReference type="ChEBI" id="CHEBI:57287"/>
        <dbReference type="ChEBI" id="CHEBI:85008"/>
        <dbReference type="ChEBI" id="CHEBI:192348"/>
        <dbReference type="ChEBI" id="CHEBI:456215"/>
    </reaction>
    <physiologicalReaction direction="left-to-right" evidence="7">
        <dbReference type="Rhea" id="RHEA:72424"/>
    </physiologicalReaction>
</comment>
<dbReference type="InterPro" id="IPR042099">
    <property type="entry name" value="ANL_N_sf"/>
</dbReference>
<dbReference type="GeneID" id="109765025"/>
<evidence type="ECO:0000256" key="1">
    <source>
        <dbReference type="ARBA" id="ARBA00001946"/>
    </source>
</evidence>
<dbReference type="InterPro" id="IPR020845">
    <property type="entry name" value="AMP-binding_CS"/>
</dbReference>
<comment type="similarity">
    <text evidence="2">Belongs to the ATP-dependent AMP-binding enzyme family.</text>
</comment>
<evidence type="ECO:0000313" key="11">
    <source>
        <dbReference type="EnsemblPlants" id="AET6Gv20070700.1"/>
    </source>
</evidence>
<proteinExistence type="inferred from homology"/>
<keyword evidence="4" id="KW-0436">Ligase</keyword>
<dbReference type="Gene3D" id="3.30.300.30">
    <property type="match status" value="1"/>
</dbReference>
<dbReference type="InterPro" id="IPR025110">
    <property type="entry name" value="AMP-bd_C"/>
</dbReference>
<dbReference type="GO" id="GO:0009698">
    <property type="term" value="P:phenylpropanoid metabolic process"/>
    <property type="evidence" value="ECO:0007669"/>
    <property type="project" value="UniProtKB-ARBA"/>
</dbReference>
<dbReference type="InterPro" id="IPR045851">
    <property type="entry name" value="AMP-bd_C_sf"/>
</dbReference>